<feature type="region of interest" description="Disordered" evidence="2">
    <location>
        <begin position="106"/>
        <end position="125"/>
    </location>
</feature>
<proteinExistence type="predicted"/>
<comment type="caution">
    <text evidence="3">The sequence shown here is derived from an EMBL/GenBank/DDBJ whole genome shotgun (WGS) entry which is preliminary data.</text>
</comment>
<dbReference type="SUPFAM" id="SSF48613">
    <property type="entry name" value="Heme oxygenase-like"/>
    <property type="match status" value="1"/>
</dbReference>
<name>A0A9W6SEZ3_9ACTN</name>
<dbReference type="PIRSF" id="PIRSF003170">
    <property type="entry name" value="Pet18p"/>
    <property type="match status" value="1"/>
</dbReference>
<organism evidence="3 4">
    <name type="scientific">Actinoallomurus iriomotensis</name>
    <dbReference type="NCBI Taxonomy" id="478107"/>
    <lineage>
        <taxon>Bacteria</taxon>
        <taxon>Bacillati</taxon>
        <taxon>Actinomycetota</taxon>
        <taxon>Actinomycetes</taxon>
        <taxon>Streptosporangiales</taxon>
        <taxon>Thermomonosporaceae</taxon>
        <taxon>Actinoallomurus</taxon>
    </lineage>
</organism>
<reference evidence="3" key="1">
    <citation type="submission" date="2023-03" db="EMBL/GenBank/DDBJ databases">
        <title>Actinoallomurus iriomotensis NBRC 103684.</title>
        <authorList>
            <person name="Ichikawa N."/>
            <person name="Sato H."/>
            <person name="Tonouchi N."/>
        </authorList>
    </citation>
    <scope>NUCLEOTIDE SEQUENCE</scope>
    <source>
        <strain evidence="3">NBRC 103684</strain>
    </source>
</reference>
<evidence type="ECO:0000313" key="3">
    <source>
        <dbReference type="EMBL" id="GLY92338.1"/>
    </source>
</evidence>
<protein>
    <submittedName>
        <fullName evidence="3">Uncharacterized protein</fullName>
    </submittedName>
</protein>
<sequence>MTAEFRALMDQTRTRQDHPAILAILCVAEWSCLGWASRTTRPLPENFVHREWVELHSGPEFEAWVTLLRGELDRLGPTLDQTGQLHILDIFRRTVRLEHRFFDMAAGDQTPARKPNAEPHRRDRP</sequence>
<dbReference type="InterPro" id="IPR016084">
    <property type="entry name" value="Haem_Oase-like_multi-hlx"/>
</dbReference>
<dbReference type="RefSeq" id="WP_285584458.1">
    <property type="nucleotide sequence ID" value="NZ_BSTK01000027.1"/>
</dbReference>
<dbReference type="Proteomes" id="UP001165074">
    <property type="component" value="Unassembled WGS sequence"/>
</dbReference>
<accession>A0A9W6SEZ3</accession>
<feature type="compositionally biased region" description="Basic and acidic residues" evidence="2">
    <location>
        <begin position="115"/>
        <end position="125"/>
    </location>
</feature>
<evidence type="ECO:0000256" key="1">
    <source>
        <dbReference type="PIRSR" id="PIRSR003170-1"/>
    </source>
</evidence>
<feature type="active site" description="Proton donor" evidence="1">
    <location>
        <position position="98"/>
    </location>
</feature>
<dbReference type="InterPro" id="IPR026285">
    <property type="entry name" value="TenA_E"/>
</dbReference>
<keyword evidence="4" id="KW-1185">Reference proteome</keyword>
<evidence type="ECO:0000313" key="4">
    <source>
        <dbReference type="Proteomes" id="UP001165074"/>
    </source>
</evidence>
<dbReference type="AlphaFoldDB" id="A0A9W6SEZ3"/>
<dbReference type="EMBL" id="BSTK01000027">
    <property type="protein sequence ID" value="GLY92338.1"/>
    <property type="molecule type" value="Genomic_DNA"/>
</dbReference>
<dbReference type="Gene3D" id="1.20.910.10">
    <property type="entry name" value="Heme oxygenase-like"/>
    <property type="match status" value="1"/>
</dbReference>
<evidence type="ECO:0000256" key="2">
    <source>
        <dbReference type="SAM" id="MobiDB-lite"/>
    </source>
</evidence>
<gene>
    <name evidence="3" type="ORF">Airi02_102660</name>
</gene>